<feature type="domain" description="Chorismate-utilising enzyme C-terminal" evidence="6">
    <location>
        <begin position="151"/>
        <end position="409"/>
    </location>
</feature>
<evidence type="ECO:0000313" key="8">
    <source>
        <dbReference type="Proteomes" id="UP000791080"/>
    </source>
</evidence>
<dbReference type="InterPro" id="IPR004561">
    <property type="entry name" value="IsoChor_synthase"/>
</dbReference>
<evidence type="ECO:0000313" key="7">
    <source>
        <dbReference type="EMBL" id="MCP2334603.1"/>
    </source>
</evidence>
<evidence type="ECO:0000256" key="1">
    <source>
        <dbReference type="ARBA" id="ARBA00000799"/>
    </source>
</evidence>
<dbReference type="Proteomes" id="UP000791080">
    <property type="component" value="Unassembled WGS sequence"/>
</dbReference>
<reference evidence="7 8" key="1">
    <citation type="submission" date="2013-07" db="EMBL/GenBank/DDBJ databases">
        <authorList>
            <consortium name="DOE Joint Genome Institute"/>
            <person name="Reeve W."/>
            <person name="Huntemann M."/>
            <person name="Han J."/>
            <person name="Chen A."/>
            <person name="Kyrpides N."/>
            <person name="Mavromatis K."/>
            <person name="Markowitz V."/>
            <person name="Palaniappan K."/>
            <person name="Ivanova N."/>
            <person name="Schaumberg A."/>
            <person name="Pati A."/>
            <person name="Liolios K."/>
            <person name="Nordberg H.P."/>
            <person name="Cantor M.N."/>
            <person name="Hua S.X."/>
            <person name="Woyke T."/>
        </authorList>
    </citation>
    <scope>NUCLEOTIDE SEQUENCE [LARGE SCALE GENOMIC DNA]</scope>
    <source>
        <strain evidence="7 8">DSM 43889</strain>
    </source>
</reference>
<evidence type="ECO:0000256" key="3">
    <source>
        <dbReference type="ARBA" id="ARBA00012824"/>
    </source>
</evidence>
<accession>A0ABT1JR57</accession>
<dbReference type="InterPro" id="IPR015890">
    <property type="entry name" value="Chorismate_C"/>
</dbReference>
<dbReference type="PANTHER" id="PTHR42839:SF2">
    <property type="entry name" value="ISOCHORISMATE SYNTHASE ENTC"/>
    <property type="match status" value="1"/>
</dbReference>
<proteinExistence type="inferred from homology"/>
<evidence type="ECO:0000256" key="5">
    <source>
        <dbReference type="ARBA" id="ARBA00041564"/>
    </source>
</evidence>
<dbReference type="Gene3D" id="3.60.120.10">
    <property type="entry name" value="Anthranilate synthase"/>
    <property type="match status" value="1"/>
</dbReference>
<keyword evidence="8" id="KW-1185">Reference proteome</keyword>
<dbReference type="InterPro" id="IPR005801">
    <property type="entry name" value="ADC_synthase"/>
</dbReference>
<dbReference type="EMBL" id="AUBJ02000001">
    <property type="protein sequence ID" value="MCP2334603.1"/>
    <property type="molecule type" value="Genomic_DNA"/>
</dbReference>
<dbReference type="SUPFAM" id="SSF56322">
    <property type="entry name" value="ADC synthase"/>
    <property type="match status" value="1"/>
</dbReference>
<evidence type="ECO:0000259" key="6">
    <source>
        <dbReference type="Pfam" id="PF00425"/>
    </source>
</evidence>
<sequence>MGKRRAHEWGKDPADSGAAMVMADHATTDQGSEPDLLGEYREGSSFFLTAPRHSMLASGAGDVLPVESTAATPAALAGEVDDALGRWGGTQRVTAGGPAVVVGAVPFSPTSPPHLVLPAQVRWSGPARSGWRSVPPVSSHGWSVRPDPPADRYLAGVSKALEAFDAGELEKVVLARTLRLTAGEPVAVARLLAHLAHRDPTGYTFAVDLPPEGSRTRTLLGTSPELLVRRSGTRVLSNPLAGSAARSPDPVEDRRRAAALLASEKDRHEHALVVDAVAERLRPHCRELEVPSEPSLVTTATMWHLSTRVAGVLDDPAPSALELAAALHPTPAVCGTPTETARRAIEDIEPFDRGFYTGTLGWCDANGDGEWVVAIRCAEVAGESIRLYAGGGIVPGSDPHGELAESSAKFRTLLLAMGLDQEL</sequence>
<evidence type="ECO:0000256" key="2">
    <source>
        <dbReference type="ARBA" id="ARBA00005297"/>
    </source>
</evidence>
<dbReference type="EC" id="5.4.4.2" evidence="3"/>
<evidence type="ECO:0000256" key="4">
    <source>
        <dbReference type="ARBA" id="ARBA00023235"/>
    </source>
</evidence>
<dbReference type="Pfam" id="PF00425">
    <property type="entry name" value="Chorismate_bind"/>
    <property type="match status" value="1"/>
</dbReference>
<protein>
    <recommendedName>
        <fullName evidence="3">isochorismate synthase</fullName>
        <ecNumber evidence="3">5.4.4.2</ecNumber>
    </recommendedName>
    <alternativeName>
        <fullName evidence="5">Isochorismate mutase</fullName>
    </alternativeName>
</protein>
<comment type="catalytic activity">
    <reaction evidence="1">
        <text>chorismate = isochorismate</text>
        <dbReference type="Rhea" id="RHEA:18985"/>
        <dbReference type="ChEBI" id="CHEBI:29748"/>
        <dbReference type="ChEBI" id="CHEBI:29780"/>
        <dbReference type="EC" id="5.4.4.2"/>
    </reaction>
</comment>
<dbReference type="NCBIfam" id="NF005380">
    <property type="entry name" value="PRK06923.1"/>
    <property type="match status" value="1"/>
</dbReference>
<gene>
    <name evidence="7" type="ORF">G443_004873</name>
</gene>
<comment type="caution">
    <text evidence="7">The sequence shown here is derived from an EMBL/GenBank/DDBJ whole genome shotgun (WGS) entry which is preliminary data.</text>
</comment>
<comment type="similarity">
    <text evidence="2">Belongs to the isochorismate synthase family.</text>
</comment>
<keyword evidence="4" id="KW-0413">Isomerase</keyword>
<dbReference type="NCBIfam" id="TIGR00543">
    <property type="entry name" value="isochor_syn"/>
    <property type="match status" value="1"/>
</dbReference>
<dbReference type="PANTHER" id="PTHR42839">
    <property type="entry name" value="ISOCHORISMATE SYNTHASE ENTC"/>
    <property type="match status" value="1"/>
</dbReference>
<reference evidence="7 8" key="2">
    <citation type="submission" date="2022-06" db="EMBL/GenBank/DDBJ databases">
        <title>Genomic Encyclopedia of Type Strains, Phase I: the one thousand microbial genomes (KMG-I) project.</title>
        <authorList>
            <person name="Kyrpides N."/>
        </authorList>
    </citation>
    <scope>NUCLEOTIDE SEQUENCE [LARGE SCALE GENOMIC DNA]</scope>
    <source>
        <strain evidence="7 8">DSM 43889</strain>
    </source>
</reference>
<organism evidence="7 8">
    <name type="scientific">Actinoalloteichus caeruleus DSM 43889</name>
    <dbReference type="NCBI Taxonomy" id="1120930"/>
    <lineage>
        <taxon>Bacteria</taxon>
        <taxon>Bacillati</taxon>
        <taxon>Actinomycetota</taxon>
        <taxon>Actinomycetes</taxon>
        <taxon>Pseudonocardiales</taxon>
        <taxon>Pseudonocardiaceae</taxon>
        <taxon>Actinoalloteichus</taxon>
        <taxon>Actinoalloteichus cyanogriseus</taxon>
    </lineage>
</organism>
<name>A0ABT1JR57_ACTCY</name>